<dbReference type="EMBL" id="JASPKY010000185">
    <property type="protein sequence ID" value="KAK9722767.1"/>
    <property type="molecule type" value="Genomic_DNA"/>
</dbReference>
<comment type="caution">
    <text evidence="2">The sequence shown here is derived from an EMBL/GenBank/DDBJ whole genome shotgun (WGS) entry which is preliminary data.</text>
</comment>
<feature type="region of interest" description="Disordered" evidence="1">
    <location>
        <begin position="90"/>
        <end position="109"/>
    </location>
</feature>
<evidence type="ECO:0000313" key="3">
    <source>
        <dbReference type="Proteomes" id="UP001458880"/>
    </source>
</evidence>
<gene>
    <name evidence="2" type="ORF">QE152_g19495</name>
</gene>
<keyword evidence="3" id="KW-1185">Reference proteome</keyword>
<reference evidence="2 3" key="1">
    <citation type="journal article" date="2024" name="BMC Genomics">
        <title>De novo assembly and annotation of Popillia japonica's genome with initial clues to its potential as an invasive pest.</title>
        <authorList>
            <person name="Cucini C."/>
            <person name="Boschi S."/>
            <person name="Funari R."/>
            <person name="Cardaioli E."/>
            <person name="Iannotti N."/>
            <person name="Marturano G."/>
            <person name="Paoli F."/>
            <person name="Bruttini M."/>
            <person name="Carapelli A."/>
            <person name="Frati F."/>
            <person name="Nardi F."/>
        </authorList>
    </citation>
    <scope>NUCLEOTIDE SEQUENCE [LARGE SCALE GENOMIC DNA]</scope>
    <source>
        <strain evidence="2">DMR45628</strain>
    </source>
</reference>
<organism evidence="2 3">
    <name type="scientific">Popillia japonica</name>
    <name type="common">Japanese beetle</name>
    <dbReference type="NCBI Taxonomy" id="7064"/>
    <lineage>
        <taxon>Eukaryota</taxon>
        <taxon>Metazoa</taxon>
        <taxon>Ecdysozoa</taxon>
        <taxon>Arthropoda</taxon>
        <taxon>Hexapoda</taxon>
        <taxon>Insecta</taxon>
        <taxon>Pterygota</taxon>
        <taxon>Neoptera</taxon>
        <taxon>Endopterygota</taxon>
        <taxon>Coleoptera</taxon>
        <taxon>Polyphaga</taxon>
        <taxon>Scarabaeiformia</taxon>
        <taxon>Scarabaeidae</taxon>
        <taxon>Rutelinae</taxon>
        <taxon>Popillia</taxon>
    </lineage>
</organism>
<evidence type="ECO:0000256" key="1">
    <source>
        <dbReference type="SAM" id="MobiDB-lite"/>
    </source>
</evidence>
<dbReference type="Proteomes" id="UP001458880">
    <property type="component" value="Unassembled WGS sequence"/>
</dbReference>
<protein>
    <submittedName>
        <fullName evidence="2">Uncharacterized protein</fullName>
    </submittedName>
</protein>
<sequence>MIASVITDSLTKRKFNTVGNLIEIIPESGAVDPNQNTTSEVFTANLRRSAFNYDKKLLEVRDGSVCNIGAQRKPPDKKLLEVRDGSVCNIGAQRKPPSQTSHLATSAEGMGNCDDHGGLFQIQDENIINRRKAET</sequence>
<dbReference type="AlphaFoldDB" id="A0AAW1KRY9"/>
<name>A0AAW1KRY9_POPJA</name>
<accession>A0AAW1KRY9</accession>
<proteinExistence type="predicted"/>
<evidence type="ECO:0000313" key="2">
    <source>
        <dbReference type="EMBL" id="KAK9722767.1"/>
    </source>
</evidence>